<feature type="domain" description="Cyclin-like" evidence="7">
    <location>
        <begin position="351"/>
        <end position="431"/>
    </location>
</feature>
<evidence type="ECO:0000259" key="8">
    <source>
        <dbReference type="SMART" id="SM01332"/>
    </source>
</evidence>
<dbReference type="InterPro" id="IPR046965">
    <property type="entry name" value="Cyclin_A/B-like"/>
</dbReference>
<gene>
    <name evidence="9" type="ORF">MKK02DRAFT_36338</name>
</gene>
<evidence type="ECO:0000256" key="4">
    <source>
        <dbReference type="ARBA" id="ARBA00023306"/>
    </source>
</evidence>
<keyword evidence="2" id="KW-0132">Cell division</keyword>
<evidence type="ECO:0000256" key="6">
    <source>
        <dbReference type="SAM" id="MobiDB-lite"/>
    </source>
</evidence>
<dbReference type="InterPro" id="IPR036915">
    <property type="entry name" value="Cyclin-like_sf"/>
</dbReference>
<feature type="region of interest" description="Disordered" evidence="6">
    <location>
        <begin position="1"/>
        <end position="65"/>
    </location>
</feature>
<evidence type="ECO:0000256" key="2">
    <source>
        <dbReference type="ARBA" id="ARBA00022618"/>
    </source>
</evidence>
<accession>A0AA38HA20</accession>
<dbReference type="RefSeq" id="XP_052947069.1">
    <property type="nucleotide sequence ID" value="XM_053089403.1"/>
</dbReference>
<dbReference type="PANTHER" id="PTHR10177">
    <property type="entry name" value="CYCLINS"/>
    <property type="match status" value="1"/>
</dbReference>
<dbReference type="InterPro" id="IPR004367">
    <property type="entry name" value="Cyclin_C-dom"/>
</dbReference>
<keyword evidence="3 5" id="KW-0195">Cyclin</keyword>
<dbReference type="Proteomes" id="UP001164286">
    <property type="component" value="Unassembled WGS sequence"/>
</dbReference>
<dbReference type="GO" id="GO:0044772">
    <property type="term" value="P:mitotic cell cycle phase transition"/>
    <property type="evidence" value="ECO:0007669"/>
    <property type="project" value="InterPro"/>
</dbReference>
<evidence type="ECO:0000313" key="10">
    <source>
        <dbReference type="Proteomes" id="UP001164286"/>
    </source>
</evidence>
<dbReference type="FunFam" id="1.10.472.10:FF:000005">
    <property type="entry name" value="G2/mitotic-specific cyclin B"/>
    <property type="match status" value="1"/>
</dbReference>
<reference evidence="9" key="1">
    <citation type="journal article" date="2022" name="G3 (Bethesda)">
        <title>High quality genome of the basidiomycete yeast Dioszegia hungarica PDD-24b-2 isolated from cloud water.</title>
        <authorList>
            <person name="Jarrige D."/>
            <person name="Haridas S."/>
            <person name="Bleykasten-Grosshans C."/>
            <person name="Joly M."/>
            <person name="Nadalig T."/>
            <person name="Sancelme M."/>
            <person name="Vuilleumier S."/>
            <person name="Grigoriev I.V."/>
            <person name="Amato P."/>
            <person name="Bringel F."/>
        </authorList>
    </citation>
    <scope>NUCLEOTIDE SEQUENCE</scope>
    <source>
        <strain evidence="9">PDD-24b-2</strain>
    </source>
</reference>
<feature type="domain" description="Cyclin C-terminal" evidence="8">
    <location>
        <begin position="347"/>
        <end position="461"/>
    </location>
</feature>
<dbReference type="CDD" id="cd20512">
    <property type="entry name" value="CYCLIN_CLBs_yeast_rpt2"/>
    <property type="match status" value="1"/>
</dbReference>
<dbReference type="InterPro" id="IPR048258">
    <property type="entry name" value="Cyclins_cyclin-box"/>
</dbReference>
<dbReference type="InterPro" id="IPR006671">
    <property type="entry name" value="Cyclin_N"/>
</dbReference>
<sequence length="472" mass="53041">MASRAPTTRRAAASRRNDENALPAQTTQATGGLRNKASLSNLGPAAKAAAPAAGGKKAAPVKAGAKRTALGGVVGNGIKEEVEEEKKAGKAVKTEARAPLGNRANAQARPIAPVPARTRVVPASMDHLLQSADEVSEMDIDHRVQQDAASARAAHDEELLDDEDQDGDEEEEEDEEDWLRMSDEEVIRCREELEAVQSTFYDEVDMMDTTMVAEYADEIFGHMEEMEITTMPNPRYMDFQTEIEWSMRTTLIDWLLQVHLRYHMLPETLWIAVNLVDRFLSVRVVSLVKLQLVGVTAMFIAAKYEEILAPSVEEFVYMTENGYTKDEILKGERIILQTLDFSVSPYCSPYSWVRRISKADDYDIQTRTLSKFLMEVTLLDHQFLRAKPSMIAAVGMYLARKMLGGDWNDAFIFYSNFTESQLLPGAIRLCERLCEQDFESVYVYKKYSNKKFLRASQFAREWAQSSAASVLG</sequence>
<dbReference type="EMBL" id="JAKWFO010000004">
    <property type="protein sequence ID" value="KAI9637292.1"/>
    <property type="molecule type" value="Genomic_DNA"/>
</dbReference>
<proteinExistence type="inferred from homology"/>
<dbReference type="SMART" id="SM01332">
    <property type="entry name" value="Cyclin_C"/>
    <property type="match status" value="1"/>
</dbReference>
<dbReference type="GeneID" id="77728608"/>
<dbReference type="FunFam" id="1.10.472.10:FF:000001">
    <property type="entry name" value="G2/mitotic-specific cyclin"/>
    <property type="match status" value="1"/>
</dbReference>
<dbReference type="GO" id="GO:0016538">
    <property type="term" value="F:cyclin-dependent protein serine/threonine kinase regulator activity"/>
    <property type="evidence" value="ECO:0007669"/>
    <property type="project" value="InterPro"/>
</dbReference>
<dbReference type="InterPro" id="IPR013763">
    <property type="entry name" value="Cyclin-like_dom"/>
</dbReference>
<dbReference type="Pfam" id="PF00134">
    <property type="entry name" value="Cyclin_N"/>
    <property type="match status" value="1"/>
</dbReference>
<feature type="compositionally biased region" description="Acidic residues" evidence="6">
    <location>
        <begin position="158"/>
        <end position="177"/>
    </location>
</feature>
<protein>
    <submittedName>
        <fullName evidence="9">Cyclin-like protein</fullName>
    </submittedName>
</protein>
<dbReference type="Gene3D" id="1.10.472.10">
    <property type="entry name" value="Cyclin-like"/>
    <property type="match status" value="2"/>
</dbReference>
<dbReference type="CDD" id="cd20568">
    <property type="entry name" value="CYCLIN_CLBs_yeast_rpt1"/>
    <property type="match status" value="1"/>
</dbReference>
<dbReference type="PIRSF" id="PIRSF001771">
    <property type="entry name" value="Cyclin_A_B_D_E"/>
    <property type="match status" value="1"/>
</dbReference>
<comment type="similarity">
    <text evidence="1">Belongs to the cyclin family. Cyclin AB subfamily.</text>
</comment>
<organism evidence="9 10">
    <name type="scientific">Dioszegia hungarica</name>
    <dbReference type="NCBI Taxonomy" id="4972"/>
    <lineage>
        <taxon>Eukaryota</taxon>
        <taxon>Fungi</taxon>
        <taxon>Dikarya</taxon>
        <taxon>Basidiomycota</taxon>
        <taxon>Agaricomycotina</taxon>
        <taxon>Tremellomycetes</taxon>
        <taxon>Tremellales</taxon>
        <taxon>Bulleribasidiaceae</taxon>
        <taxon>Dioszegia</taxon>
    </lineage>
</organism>
<name>A0AA38HA20_9TREE</name>
<dbReference type="InterPro" id="IPR039361">
    <property type="entry name" value="Cyclin"/>
</dbReference>
<keyword evidence="4" id="KW-0131">Cell cycle</keyword>
<dbReference type="GO" id="GO:0051301">
    <property type="term" value="P:cell division"/>
    <property type="evidence" value="ECO:0007669"/>
    <property type="project" value="UniProtKB-KW"/>
</dbReference>
<evidence type="ECO:0000256" key="1">
    <source>
        <dbReference type="ARBA" id="ARBA00006955"/>
    </source>
</evidence>
<dbReference type="SUPFAM" id="SSF47954">
    <property type="entry name" value="Cyclin-like"/>
    <property type="match status" value="2"/>
</dbReference>
<evidence type="ECO:0000313" key="9">
    <source>
        <dbReference type="EMBL" id="KAI9637292.1"/>
    </source>
</evidence>
<dbReference type="AlphaFoldDB" id="A0AA38HA20"/>
<dbReference type="SMART" id="SM00385">
    <property type="entry name" value="CYCLIN"/>
    <property type="match status" value="2"/>
</dbReference>
<dbReference type="PROSITE" id="PS00292">
    <property type="entry name" value="CYCLINS"/>
    <property type="match status" value="1"/>
</dbReference>
<comment type="caution">
    <text evidence="9">The sequence shown here is derived from an EMBL/GenBank/DDBJ whole genome shotgun (WGS) entry which is preliminary data.</text>
</comment>
<feature type="compositionally biased region" description="Low complexity" evidence="6">
    <location>
        <begin position="43"/>
        <end position="63"/>
    </location>
</feature>
<evidence type="ECO:0000259" key="7">
    <source>
        <dbReference type="SMART" id="SM00385"/>
    </source>
</evidence>
<feature type="compositionally biased region" description="Low complexity" evidence="6">
    <location>
        <begin position="1"/>
        <end position="11"/>
    </location>
</feature>
<keyword evidence="10" id="KW-1185">Reference proteome</keyword>
<feature type="domain" description="Cyclin-like" evidence="7">
    <location>
        <begin position="253"/>
        <end position="337"/>
    </location>
</feature>
<evidence type="ECO:0000256" key="5">
    <source>
        <dbReference type="RuleBase" id="RU000383"/>
    </source>
</evidence>
<feature type="region of interest" description="Disordered" evidence="6">
    <location>
        <begin position="143"/>
        <end position="179"/>
    </location>
</feature>
<dbReference type="Pfam" id="PF02984">
    <property type="entry name" value="Cyclin_C"/>
    <property type="match status" value="1"/>
</dbReference>
<evidence type="ECO:0000256" key="3">
    <source>
        <dbReference type="ARBA" id="ARBA00023127"/>
    </source>
</evidence>